<proteinExistence type="predicted"/>
<gene>
    <name evidence="5" type="ORF">BJY20_002199</name>
</gene>
<evidence type="ECO:0000259" key="4">
    <source>
        <dbReference type="Pfam" id="PF20611"/>
    </source>
</evidence>
<feature type="compositionally biased region" description="Gly residues" evidence="1">
    <location>
        <begin position="311"/>
        <end position="358"/>
    </location>
</feature>
<evidence type="ECO:0000313" key="5">
    <source>
        <dbReference type="EMBL" id="NYF98807.1"/>
    </source>
</evidence>
<comment type="caution">
    <text evidence="5">The sequence shown here is derived from an EMBL/GenBank/DDBJ whole genome shotgun (WGS) entry which is preliminary data.</text>
</comment>
<keyword evidence="6" id="KW-1185">Reference proteome</keyword>
<dbReference type="Pfam" id="PF20611">
    <property type="entry name" value="DUF6801"/>
    <property type="match status" value="1"/>
</dbReference>
<accession>A0A852VP48</accession>
<feature type="chain" id="PRO_5032473546" description="DUF6801 domain-containing protein" evidence="3">
    <location>
        <begin position="33"/>
        <end position="418"/>
    </location>
</feature>
<evidence type="ECO:0000256" key="3">
    <source>
        <dbReference type="SAM" id="SignalP"/>
    </source>
</evidence>
<sequence>MAKRLTSRLSAGAALVTGLGMMGIATAVPAQADVGTTLNYTCSVTDLGIDFEDPWSVNLTVGVDEQYDQGAEIAAPEITAEVTPGEDAQQRLRDLSIKTLEGTADTTYSFGGTERTAQLTVPETAVSDDPTDFVTTSATGTGSAETAPNEDTTVGITAGDFTAALTTDTGFVLNLGCTAPAENAIGTITIGESAPEPEVDDWFNEPGSLPLVDNVFTVSGNATRDGVLSIEVLAGAQDADGNAVPGHVLTSYTMDATEGANEQDFDLVEGADYVRVISQDCIDADGNDGTVAGGCNVVYQAPWAADTGNGDDQGGDTGNGDDQGGDTGNGDDQGGDTGNGDDQGGDTGNGDDQGGDTGNGDDQDAGSPEVPAVVQTDGLTPAMTSQEDNSAALALGGLLLAGAGAGSVLVMRRRGQQH</sequence>
<organism evidence="5 6">
    <name type="scientific">Janibacter cremeus</name>
    <dbReference type="NCBI Taxonomy" id="1285192"/>
    <lineage>
        <taxon>Bacteria</taxon>
        <taxon>Bacillati</taxon>
        <taxon>Actinomycetota</taxon>
        <taxon>Actinomycetes</taxon>
        <taxon>Micrococcales</taxon>
        <taxon>Intrasporangiaceae</taxon>
        <taxon>Janibacter</taxon>
    </lineage>
</organism>
<feature type="domain" description="DUF6801" evidence="4">
    <location>
        <begin position="39"/>
        <end position="179"/>
    </location>
</feature>
<dbReference type="AlphaFoldDB" id="A0A852VP48"/>
<dbReference type="InterPro" id="IPR046542">
    <property type="entry name" value="DUF6801"/>
</dbReference>
<name>A0A852VP48_9MICO</name>
<feature type="transmembrane region" description="Helical" evidence="2">
    <location>
        <begin position="391"/>
        <end position="411"/>
    </location>
</feature>
<dbReference type="Proteomes" id="UP000554054">
    <property type="component" value="Unassembled WGS sequence"/>
</dbReference>
<feature type="compositionally biased region" description="Low complexity" evidence="1">
    <location>
        <begin position="135"/>
        <end position="147"/>
    </location>
</feature>
<reference evidence="5 6" key="1">
    <citation type="submission" date="2020-07" db="EMBL/GenBank/DDBJ databases">
        <title>Sequencing the genomes of 1000 actinobacteria strains.</title>
        <authorList>
            <person name="Klenk H.-P."/>
        </authorList>
    </citation>
    <scope>NUCLEOTIDE SEQUENCE [LARGE SCALE GENOMIC DNA]</scope>
    <source>
        <strain evidence="5 6">DSM 26154</strain>
    </source>
</reference>
<evidence type="ECO:0000256" key="2">
    <source>
        <dbReference type="SAM" id="Phobius"/>
    </source>
</evidence>
<keyword evidence="2" id="KW-1133">Transmembrane helix</keyword>
<feature type="region of interest" description="Disordered" evidence="1">
    <location>
        <begin position="126"/>
        <end position="152"/>
    </location>
</feature>
<dbReference type="EMBL" id="JACCAE010000001">
    <property type="protein sequence ID" value="NYF98807.1"/>
    <property type="molecule type" value="Genomic_DNA"/>
</dbReference>
<protein>
    <recommendedName>
        <fullName evidence="4">DUF6801 domain-containing protein</fullName>
    </recommendedName>
</protein>
<evidence type="ECO:0000313" key="6">
    <source>
        <dbReference type="Proteomes" id="UP000554054"/>
    </source>
</evidence>
<dbReference type="RefSeq" id="WP_185991578.1">
    <property type="nucleotide sequence ID" value="NZ_JACCAE010000001.1"/>
</dbReference>
<keyword evidence="3" id="KW-0732">Signal</keyword>
<feature type="signal peptide" evidence="3">
    <location>
        <begin position="1"/>
        <end position="32"/>
    </location>
</feature>
<evidence type="ECO:0000256" key="1">
    <source>
        <dbReference type="SAM" id="MobiDB-lite"/>
    </source>
</evidence>
<feature type="region of interest" description="Disordered" evidence="1">
    <location>
        <begin position="306"/>
        <end position="371"/>
    </location>
</feature>
<keyword evidence="2" id="KW-0472">Membrane</keyword>
<keyword evidence="2" id="KW-0812">Transmembrane</keyword>